<evidence type="ECO:0000259" key="1">
    <source>
        <dbReference type="Pfam" id="PF07992"/>
    </source>
</evidence>
<dbReference type="InterPro" id="IPR023753">
    <property type="entry name" value="FAD/NAD-binding_dom"/>
</dbReference>
<dbReference type="InterPro" id="IPR015904">
    <property type="entry name" value="Sulphide_quinone_reductase"/>
</dbReference>
<proteinExistence type="predicted"/>
<dbReference type="InterPro" id="IPR036188">
    <property type="entry name" value="FAD/NAD-bd_sf"/>
</dbReference>
<dbReference type="Proteomes" id="UP001500974">
    <property type="component" value="Unassembled WGS sequence"/>
</dbReference>
<dbReference type="SUPFAM" id="SSF51905">
    <property type="entry name" value="FAD/NAD(P)-binding domain"/>
    <property type="match status" value="2"/>
</dbReference>
<dbReference type="Pfam" id="PF07992">
    <property type="entry name" value="Pyr_redox_2"/>
    <property type="match status" value="1"/>
</dbReference>
<dbReference type="RefSeq" id="WP_346028638.1">
    <property type="nucleotide sequence ID" value="NZ_BAAAON010000003.1"/>
</dbReference>
<sequence>MHSSKDVQRMEKGHHQVLVIGAGNAGISLAARLKRYRVKGIAVVDPTEQHLYQPFFSHIAGGTAKAEMAVRPQESVMPKGVTWHRDSATAIDPSAKTVTLASGQTFTYEHLVVCPGIQKNWNGIPGLQDAYDSPYGATNYSLDLAVKAWRLLSGLRSGTAIFSMPDGPITCGGAAQKPMYLACDYWRSQGVLDNIRVILAVPTSSVYGVDVVDEELNRKITEYGIELRCTTELTSVDAEGRLATLRDTARGTEEQIRYDVLHAAPPQSAPDWIRSTGLADDDGFVAVDKHTLRHITHPTVWSLGDAAGTPNSKSGAALRQQTKVLAKNLQSVLKGNQPGQKYNGYGACPFTVSRSTVVLAEFDDTLAPKPSVPGWKGLAKEKRLTWLVERYGFIRLYWYAILKGRA</sequence>
<feature type="domain" description="FAD/NAD(P)-binding" evidence="1">
    <location>
        <begin position="16"/>
        <end position="312"/>
    </location>
</feature>
<keyword evidence="3" id="KW-1185">Reference proteome</keyword>
<organism evidence="2 3">
    <name type="scientific">Arthrobacter parietis</name>
    <dbReference type="NCBI Taxonomy" id="271434"/>
    <lineage>
        <taxon>Bacteria</taxon>
        <taxon>Bacillati</taxon>
        <taxon>Actinomycetota</taxon>
        <taxon>Actinomycetes</taxon>
        <taxon>Micrococcales</taxon>
        <taxon>Micrococcaceae</taxon>
        <taxon>Arthrobacter</taxon>
    </lineage>
</organism>
<accession>A0ABN3B076</accession>
<evidence type="ECO:0000313" key="2">
    <source>
        <dbReference type="EMBL" id="GAA2177343.1"/>
    </source>
</evidence>
<dbReference type="PANTHER" id="PTHR10632">
    <property type="entry name" value="SULFIDE:QUINONE OXIDOREDUCTASE"/>
    <property type="match status" value="1"/>
</dbReference>
<gene>
    <name evidence="2" type="ORF">GCM10009784_27620</name>
</gene>
<comment type="caution">
    <text evidence="2">The sequence shown here is derived from an EMBL/GenBank/DDBJ whole genome shotgun (WGS) entry which is preliminary data.</text>
</comment>
<dbReference type="PANTHER" id="PTHR10632:SF2">
    <property type="entry name" value="SULFIDE:QUINONE OXIDOREDUCTASE, MITOCHONDRIAL"/>
    <property type="match status" value="1"/>
</dbReference>
<name>A0ABN3B076_9MICC</name>
<dbReference type="Gene3D" id="3.50.50.60">
    <property type="entry name" value="FAD/NAD(P)-binding domain"/>
    <property type="match status" value="2"/>
</dbReference>
<protein>
    <submittedName>
        <fullName evidence="2">FAD/NAD(P)-binding oxidoreductase</fullName>
    </submittedName>
</protein>
<evidence type="ECO:0000313" key="3">
    <source>
        <dbReference type="Proteomes" id="UP001500974"/>
    </source>
</evidence>
<dbReference type="EMBL" id="BAAAON010000003">
    <property type="protein sequence ID" value="GAA2177343.1"/>
    <property type="molecule type" value="Genomic_DNA"/>
</dbReference>
<reference evidence="2 3" key="1">
    <citation type="journal article" date="2019" name="Int. J. Syst. Evol. Microbiol.">
        <title>The Global Catalogue of Microorganisms (GCM) 10K type strain sequencing project: providing services to taxonomists for standard genome sequencing and annotation.</title>
        <authorList>
            <consortium name="The Broad Institute Genomics Platform"/>
            <consortium name="The Broad Institute Genome Sequencing Center for Infectious Disease"/>
            <person name="Wu L."/>
            <person name="Ma J."/>
        </authorList>
    </citation>
    <scope>NUCLEOTIDE SEQUENCE [LARGE SCALE GENOMIC DNA]</scope>
    <source>
        <strain evidence="2 3">JCM 14917</strain>
    </source>
</reference>